<evidence type="ECO:0000313" key="3">
    <source>
        <dbReference type="Proteomes" id="UP000094444"/>
    </source>
</evidence>
<feature type="region of interest" description="Disordered" evidence="1">
    <location>
        <begin position="1"/>
        <end position="24"/>
    </location>
</feature>
<dbReference type="EMBL" id="MAVT02000120">
    <property type="protein sequence ID" value="POS79342.1"/>
    <property type="molecule type" value="Genomic_DNA"/>
</dbReference>
<dbReference type="Proteomes" id="UP000094444">
    <property type="component" value="Unassembled WGS sequence"/>
</dbReference>
<feature type="region of interest" description="Disordered" evidence="1">
    <location>
        <begin position="45"/>
        <end position="79"/>
    </location>
</feature>
<accession>A0A2P5IA05</accession>
<dbReference type="InParanoid" id="A0A2P5IA05"/>
<protein>
    <submittedName>
        <fullName evidence="2">Uncharacterized protein</fullName>
    </submittedName>
</protein>
<dbReference type="AlphaFoldDB" id="A0A2P5IA05"/>
<evidence type="ECO:0000256" key="1">
    <source>
        <dbReference type="SAM" id="MobiDB-lite"/>
    </source>
</evidence>
<name>A0A2P5IA05_DIAHE</name>
<reference evidence="2" key="1">
    <citation type="submission" date="2017-09" db="EMBL/GenBank/DDBJ databases">
        <title>Polyketide synthases of a Diaporthe helianthi virulent isolate.</title>
        <authorList>
            <person name="Baroncelli R."/>
        </authorList>
    </citation>
    <scope>NUCLEOTIDE SEQUENCE [LARGE SCALE GENOMIC DNA]</scope>
    <source>
        <strain evidence="2">7/96</strain>
    </source>
</reference>
<dbReference type="OrthoDB" id="4772806at2759"/>
<comment type="caution">
    <text evidence="2">The sequence shown here is derived from an EMBL/GenBank/DDBJ whole genome shotgun (WGS) entry which is preliminary data.</text>
</comment>
<sequence length="79" mass="8720">MKGKQSMEVGREDRRKSFGIGGAGNIRTKAEAVVDEVLPSERLDQRRRSSVLSRLSSSTSSSGSWKDFKGLFRTKSNKG</sequence>
<keyword evidence="3" id="KW-1185">Reference proteome</keyword>
<organism evidence="2 3">
    <name type="scientific">Diaporthe helianthi</name>
    <dbReference type="NCBI Taxonomy" id="158607"/>
    <lineage>
        <taxon>Eukaryota</taxon>
        <taxon>Fungi</taxon>
        <taxon>Dikarya</taxon>
        <taxon>Ascomycota</taxon>
        <taxon>Pezizomycotina</taxon>
        <taxon>Sordariomycetes</taxon>
        <taxon>Sordariomycetidae</taxon>
        <taxon>Diaporthales</taxon>
        <taxon>Diaporthaceae</taxon>
        <taxon>Diaporthe</taxon>
    </lineage>
</organism>
<evidence type="ECO:0000313" key="2">
    <source>
        <dbReference type="EMBL" id="POS79342.1"/>
    </source>
</evidence>
<proteinExistence type="predicted"/>
<gene>
    <name evidence="2" type="ORF">DHEL01_v202258</name>
</gene>
<feature type="compositionally biased region" description="Low complexity" evidence="1">
    <location>
        <begin position="50"/>
        <end position="64"/>
    </location>
</feature>